<dbReference type="InterPro" id="IPR013103">
    <property type="entry name" value="RVT_2"/>
</dbReference>
<dbReference type="EMBL" id="BKCJ010007757">
    <property type="protein sequence ID" value="GEU78857.1"/>
    <property type="molecule type" value="Genomic_DNA"/>
</dbReference>
<dbReference type="InterPro" id="IPR057670">
    <property type="entry name" value="SH3_retrovirus"/>
</dbReference>
<dbReference type="PANTHER" id="PTHR11439:SF517">
    <property type="entry name" value="CYSTEINE-RICH RLK (RECEPTOR-LIKE PROTEIN KINASE) 8"/>
    <property type="match status" value="1"/>
</dbReference>
<sequence length="444" mass="50073">MLCDSDRRIPLCCDYIHLVTPRVSALAGCEILAEAIATTCFTKNHSLVIPQHEKTPYHIINGRKPSVKFFHIFGCLFYNVRDGEKLDKMKEKGDACIFIGYSTQSRAYQVYYKRTKVIVKTIHVNFGELPQMASDHISLDPVPQCSTLTLEHDSLSPDPQSQENVPQAAETVTSNELDFLFSLMFDELLNGTTPVVSKSFIVTVAEAPNQRQHHNRYTSIINIFNTPIKDHLLEQVIGNPSQSIRIKCQLETDGEMCMFALTEGIDFEDSFAPVARLEVVLLFVAYATQKSFPVYQMDIKTTFLNGPLKEEVKDGALMYLTASRPDIIHATCYCVRYQERPTEKHLREVKQIFRYLKNTINTDSGGDKIVSSSSKKHDCTSMSLVESEYVSLSVGCAQVLWLRTQLTDYGFLFDKIPMFCDSKQCKVFNSGKLLSNGDISSGNT</sequence>
<name>A0A6L2N098_TANCI</name>
<feature type="domain" description="Retroviral polymerase SH3-like" evidence="2">
    <location>
        <begin position="82"/>
        <end position="129"/>
    </location>
</feature>
<dbReference type="AlphaFoldDB" id="A0A6L2N098"/>
<gene>
    <name evidence="3" type="ORF">Tci_050835</name>
</gene>
<proteinExistence type="predicted"/>
<organism evidence="3">
    <name type="scientific">Tanacetum cinerariifolium</name>
    <name type="common">Dalmatian daisy</name>
    <name type="synonym">Chrysanthemum cinerariifolium</name>
    <dbReference type="NCBI Taxonomy" id="118510"/>
    <lineage>
        <taxon>Eukaryota</taxon>
        <taxon>Viridiplantae</taxon>
        <taxon>Streptophyta</taxon>
        <taxon>Embryophyta</taxon>
        <taxon>Tracheophyta</taxon>
        <taxon>Spermatophyta</taxon>
        <taxon>Magnoliopsida</taxon>
        <taxon>eudicotyledons</taxon>
        <taxon>Gunneridae</taxon>
        <taxon>Pentapetalae</taxon>
        <taxon>asterids</taxon>
        <taxon>campanulids</taxon>
        <taxon>Asterales</taxon>
        <taxon>Asteraceae</taxon>
        <taxon>Asteroideae</taxon>
        <taxon>Anthemideae</taxon>
        <taxon>Anthemidinae</taxon>
        <taxon>Tanacetum</taxon>
    </lineage>
</organism>
<dbReference type="PANTHER" id="PTHR11439">
    <property type="entry name" value="GAG-POL-RELATED RETROTRANSPOSON"/>
    <property type="match status" value="1"/>
</dbReference>
<dbReference type="Pfam" id="PF25597">
    <property type="entry name" value="SH3_retrovirus"/>
    <property type="match status" value="1"/>
</dbReference>
<protein>
    <submittedName>
        <fullName evidence="3">Uncharacterized protein</fullName>
    </submittedName>
</protein>
<accession>A0A6L2N098</accession>
<reference evidence="3" key="1">
    <citation type="journal article" date="2019" name="Sci. Rep.">
        <title>Draft genome of Tanacetum cinerariifolium, the natural source of mosquito coil.</title>
        <authorList>
            <person name="Yamashiro T."/>
            <person name="Shiraishi A."/>
            <person name="Satake H."/>
            <person name="Nakayama K."/>
        </authorList>
    </citation>
    <scope>NUCLEOTIDE SEQUENCE</scope>
</reference>
<comment type="caution">
    <text evidence="3">The sequence shown here is derived from an EMBL/GenBank/DDBJ whole genome shotgun (WGS) entry which is preliminary data.</text>
</comment>
<evidence type="ECO:0000313" key="3">
    <source>
        <dbReference type="EMBL" id="GEU78857.1"/>
    </source>
</evidence>
<evidence type="ECO:0000259" key="1">
    <source>
        <dbReference type="Pfam" id="PF07727"/>
    </source>
</evidence>
<evidence type="ECO:0000259" key="2">
    <source>
        <dbReference type="Pfam" id="PF25597"/>
    </source>
</evidence>
<feature type="domain" description="Reverse transcriptase Ty1/copia-type" evidence="1">
    <location>
        <begin position="259"/>
        <end position="312"/>
    </location>
</feature>
<dbReference type="Pfam" id="PF07727">
    <property type="entry name" value="RVT_2"/>
    <property type="match status" value="1"/>
</dbReference>